<dbReference type="AlphaFoldDB" id="A0AAD9HLA6"/>
<dbReference type="Proteomes" id="UP001232148">
    <property type="component" value="Unassembled WGS sequence"/>
</dbReference>
<dbReference type="SUPFAM" id="SSF54909">
    <property type="entry name" value="Dimeric alpha+beta barrel"/>
    <property type="match status" value="1"/>
</dbReference>
<evidence type="ECO:0008006" key="3">
    <source>
        <dbReference type="Google" id="ProtNLM"/>
    </source>
</evidence>
<protein>
    <recommendedName>
        <fullName evidence="3">ABM domain-containing protein</fullName>
    </recommendedName>
</protein>
<comment type="caution">
    <text evidence="1">The sequence shown here is derived from an EMBL/GenBank/DDBJ whole genome shotgun (WGS) entry which is preliminary data.</text>
</comment>
<reference evidence="1" key="1">
    <citation type="submission" date="2021-06" db="EMBL/GenBank/DDBJ databases">
        <title>Comparative genomics, transcriptomics and evolutionary studies reveal genomic signatures of adaptation to plant cell wall in hemibiotrophic fungi.</title>
        <authorList>
            <consortium name="DOE Joint Genome Institute"/>
            <person name="Baroncelli R."/>
            <person name="Diaz J.F."/>
            <person name="Benocci T."/>
            <person name="Peng M."/>
            <person name="Battaglia E."/>
            <person name="Haridas S."/>
            <person name="Andreopoulos W."/>
            <person name="Labutti K."/>
            <person name="Pangilinan J."/>
            <person name="Floch G.L."/>
            <person name="Makela M.R."/>
            <person name="Henrissat B."/>
            <person name="Grigoriev I.V."/>
            <person name="Crouch J.A."/>
            <person name="De Vries R.P."/>
            <person name="Sukno S.A."/>
            <person name="Thon M.R."/>
        </authorList>
    </citation>
    <scope>NUCLEOTIDE SEQUENCE</scope>
    <source>
        <strain evidence="1">MAFF235873</strain>
    </source>
</reference>
<dbReference type="EMBL" id="MU842845">
    <property type="protein sequence ID" value="KAK2031008.1"/>
    <property type="molecule type" value="Genomic_DNA"/>
</dbReference>
<proteinExistence type="predicted"/>
<evidence type="ECO:0000313" key="2">
    <source>
        <dbReference type="Proteomes" id="UP001232148"/>
    </source>
</evidence>
<evidence type="ECO:0000313" key="1">
    <source>
        <dbReference type="EMBL" id="KAK2031008.1"/>
    </source>
</evidence>
<dbReference type="InterPro" id="IPR011008">
    <property type="entry name" value="Dimeric_a/b-barrel"/>
</dbReference>
<name>A0AAD9HLA6_9PEZI</name>
<keyword evidence="2" id="KW-1185">Reference proteome</keyword>
<gene>
    <name evidence="1" type="ORF">LX32DRAFT_651151</name>
</gene>
<accession>A0AAD9HLA6</accession>
<sequence length="214" mass="23484">MAITELIFLPINANEQVRADFASKAPALIRATFNVAGGPKTTAVGRVLESTTNTENHCGYVLVFCWESLDMIKDFLQTPGFANFRASVVGYLDGPPSLQFFATPPGIAPEQTLQDSTHFFFTKSTGTVAQISHVKQQWDEITAAFSRIAKDEVKYHNGNGVQDYDGYFAGFSGWKSIAALEKALGQAEIQKQLEALTKVSESLSSFTLELNRVF</sequence>
<organism evidence="1 2">
    <name type="scientific">Colletotrichum zoysiae</name>
    <dbReference type="NCBI Taxonomy" id="1216348"/>
    <lineage>
        <taxon>Eukaryota</taxon>
        <taxon>Fungi</taxon>
        <taxon>Dikarya</taxon>
        <taxon>Ascomycota</taxon>
        <taxon>Pezizomycotina</taxon>
        <taxon>Sordariomycetes</taxon>
        <taxon>Hypocreomycetidae</taxon>
        <taxon>Glomerellales</taxon>
        <taxon>Glomerellaceae</taxon>
        <taxon>Colletotrichum</taxon>
        <taxon>Colletotrichum graminicola species complex</taxon>
    </lineage>
</organism>
<dbReference type="Gene3D" id="3.30.70.100">
    <property type="match status" value="1"/>
</dbReference>